<dbReference type="Gene3D" id="3.40.630.30">
    <property type="match status" value="1"/>
</dbReference>
<dbReference type="InterPro" id="IPR016181">
    <property type="entry name" value="Acyl_CoA_acyltransferase"/>
</dbReference>
<feature type="domain" description="N-acetyltransferase" evidence="1">
    <location>
        <begin position="6"/>
        <end position="170"/>
    </location>
</feature>
<protein>
    <submittedName>
        <fullName evidence="2">GNAT family N-acetyltransferase</fullName>
        <ecNumber evidence="2">2.3.-.-</ecNumber>
    </submittedName>
</protein>
<keyword evidence="2" id="KW-0808">Transferase</keyword>
<keyword evidence="3" id="KW-1185">Reference proteome</keyword>
<dbReference type="PANTHER" id="PTHR43328:SF1">
    <property type="entry name" value="N-ACETYLTRANSFERASE DOMAIN-CONTAINING PROTEIN"/>
    <property type="match status" value="1"/>
</dbReference>
<dbReference type="RefSeq" id="WP_379978825.1">
    <property type="nucleotide sequence ID" value="NZ_JBHSFV010000006.1"/>
</dbReference>
<comment type="caution">
    <text evidence="2">The sequence shown here is derived from an EMBL/GenBank/DDBJ whole genome shotgun (WGS) entry which is preliminary data.</text>
</comment>
<evidence type="ECO:0000259" key="1">
    <source>
        <dbReference type="PROSITE" id="PS51186"/>
    </source>
</evidence>
<reference evidence="3" key="1">
    <citation type="journal article" date="2019" name="Int. J. Syst. Evol. Microbiol.">
        <title>The Global Catalogue of Microorganisms (GCM) 10K type strain sequencing project: providing services to taxonomists for standard genome sequencing and annotation.</title>
        <authorList>
            <consortium name="The Broad Institute Genomics Platform"/>
            <consortium name="The Broad Institute Genome Sequencing Center for Infectious Disease"/>
            <person name="Wu L."/>
            <person name="Ma J."/>
        </authorList>
    </citation>
    <scope>NUCLEOTIDE SEQUENCE [LARGE SCALE GENOMIC DNA]</scope>
    <source>
        <strain evidence="3">YJ-61-S</strain>
    </source>
</reference>
<dbReference type="InterPro" id="IPR000182">
    <property type="entry name" value="GNAT_dom"/>
</dbReference>
<accession>A0ABV9HZ54</accession>
<dbReference type="GO" id="GO:0016746">
    <property type="term" value="F:acyltransferase activity"/>
    <property type="evidence" value="ECO:0007669"/>
    <property type="project" value="UniProtKB-KW"/>
</dbReference>
<dbReference type="SUPFAM" id="SSF55729">
    <property type="entry name" value="Acyl-CoA N-acyltransferases (Nat)"/>
    <property type="match status" value="1"/>
</dbReference>
<dbReference type="EMBL" id="JBHSFV010000006">
    <property type="protein sequence ID" value="MFC4634504.1"/>
    <property type="molecule type" value="Genomic_DNA"/>
</dbReference>
<gene>
    <name evidence="2" type="ORF">ACFO3O_11335</name>
</gene>
<organism evidence="2 3">
    <name type="scientific">Dokdonia ponticola</name>
    <dbReference type="NCBI Taxonomy" id="2041041"/>
    <lineage>
        <taxon>Bacteria</taxon>
        <taxon>Pseudomonadati</taxon>
        <taxon>Bacteroidota</taxon>
        <taxon>Flavobacteriia</taxon>
        <taxon>Flavobacteriales</taxon>
        <taxon>Flavobacteriaceae</taxon>
        <taxon>Dokdonia</taxon>
    </lineage>
</organism>
<evidence type="ECO:0000313" key="3">
    <source>
        <dbReference type="Proteomes" id="UP001596043"/>
    </source>
</evidence>
<dbReference type="EC" id="2.3.-.-" evidence="2"/>
<dbReference type="Proteomes" id="UP001596043">
    <property type="component" value="Unassembled WGS sequence"/>
</dbReference>
<dbReference type="PANTHER" id="PTHR43328">
    <property type="entry name" value="ACETYLTRANSFERASE-RELATED"/>
    <property type="match status" value="1"/>
</dbReference>
<dbReference type="Pfam" id="PF13302">
    <property type="entry name" value="Acetyltransf_3"/>
    <property type="match status" value="1"/>
</dbReference>
<evidence type="ECO:0000313" key="2">
    <source>
        <dbReference type="EMBL" id="MFC4634504.1"/>
    </source>
</evidence>
<dbReference type="PROSITE" id="PS51186">
    <property type="entry name" value="GNAT"/>
    <property type="match status" value="1"/>
</dbReference>
<name>A0ABV9HZ54_9FLAO</name>
<sequence length="170" mass="19749">MNTLKINIRPLKITDASQLATLANNKKIWDNLRDYIPYPYDEKDAEDFINLTKNEHPKQNFGIEYHRELCGVISLHIQTDVYRKSAEIGYWIGEPYWGKGIATEAIKLITTYGFDQLGLVRIHAGVFEYNTASMIVLEKNGYKKEGISKKAICKNGRVYDEHRYYKLSHE</sequence>
<proteinExistence type="predicted"/>
<keyword evidence="2" id="KW-0012">Acyltransferase</keyword>